<proteinExistence type="predicted"/>
<comment type="caution">
    <text evidence="2">The sequence shown here is derived from an EMBL/GenBank/DDBJ whole genome shotgun (WGS) entry which is preliminary data.</text>
</comment>
<organism evidence="2 3">
    <name type="scientific">Portunus trituberculatus</name>
    <name type="common">Swimming crab</name>
    <name type="synonym">Neptunus trituberculatus</name>
    <dbReference type="NCBI Taxonomy" id="210409"/>
    <lineage>
        <taxon>Eukaryota</taxon>
        <taxon>Metazoa</taxon>
        <taxon>Ecdysozoa</taxon>
        <taxon>Arthropoda</taxon>
        <taxon>Crustacea</taxon>
        <taxon>Multicrustacea</taxon>
        <taxon>Malacostraca</taxon>
        <taxon>Eumalacostraca</taxon>
        <taxon>Eucarida</taxon>
        <taxon>Decapoda</taxon>
        <taxon>Pleocyemata</taxon>
        <taxon>Brachyura</taxon>
        <taxon>Eubrachyura</taxon>
        <taxon>Portunoidea</taxon>
        <taxon>Portunidae</taxon>
        <taxon>Portuninae</taxon>
        <taxon>Portunus</taxon>
    </lineage>
</organism>
<name>A0A5B7EBC6_PORTR</name>
<dbReference type="Proteomes" id="UP000324222">
    <property type="component" value="Unassembled WGS sequence"/>
</dbReference>
<reference evidence="2 3" key="1">
    <citation type="submission" date="2019-05" db="EMBL/GenBank/DDBJ databases">
        <title>Another draft genome of Portunus trituberculatus and its Hox gene families provides insights of decapod evolution.</title>
        <authorList>
            <person name="Jeong J.-H."/>
            <person name="Song I."/>
            <person name="Kim S."/>
            <person name="Choi T."/>
            <person name="Kim D."/>
            <person name="Ryu S."/>
            <person name="Kim W."/>
        </authorList>
    </citation>
    <scope>NUCLEOTIDE SEQUENCE [LARGE SCALE GENOMIC DNA]</scope>
    <source>
        <tissue evidence="2">Muscle</tissue>
    </source>
</reference>
<gene>
    <name evidence="2" type="ORF">E2C01_023923</name>
</gene>
<dbReference type="EMBL" id="VSRR010002293">
    <property type="protein sequence ID" value="MPC30655.1"/>
    <property type="molecule type" value="Genomic_DNA"/>
</dbReference>
<accession>A0A5B7EBC6</accession>
<sequence length="60" mass="6756">MNFAKFRSGGDVGRGGREVPSWRRRSRGQGLLHVLGEPELVQDYNIHGHEARHLPGVEVH</sequence>
<evidence type="ECO:0000313" key="3">
    <source>
        <dbReference type="Proteomes" id="UP000324222"/>
    </source>
</evidence>
<dbReference type="AlphaFoldDB" id="A0A5B7EBC6"/>
<protein>
    <submittedName>
        <fullName evidence="2">Uncharacterized protein</fullName>
    </submittedName>
</protein>
<keyword evidence="3" id="KW-1185">Reference proteome</keyword>
<evidence type="ECO:0000313" key="2">
    <source>
        <dbReference type="EMBL" id="MPC30655.1"/>
    </source>
</evidence>
<feature type="region of interest" description="Disordered" evidence="1">
    <location>
        <begin position="1"/>
        <end position="28"/>
    </location>
</feature>
<evidence type="ECO:0000256" key="1">
    <source>
        <dbReference type="SAM" id="MobiDB-lite"/>
    </source>
</evidence>